<keyword evidence="3" id="KW-1185">Reference proteome</keyword>
<feature type="region of interest" description="Disordered" evidence="1">
    <location>
        <begin position="110"/>
        <end position="131"/>
    </location>
</feature>
<name>A0A5N6U548_ASPAV</name>
<protein>
    <submittedName>
        <fullName evidence="2">Uncharacterized protein</fullName>
    </submittedName>
</protein>
<proteinExistence type="predicted"/>
<accession>A0A5N6U548</accession>
<gene>
    <name evidence="2" type="ORF">BDV25DRAFT_168293</name>
</gene>
<evidence type="ECO:0000313" key="2">
    <source>
        <dbReference type="EMBL" id="KAE8153765.1"/>
    </source>
</evidence>
<reference evidence="2 3" key="1">
    <citation type="submission" date="2019-04" db="EMBL/GenBank/DDBJ databases">
        <title>Friends and foes A comparative genomics study of 23 Aspergillus species from section Flavi.</title>
        <authorList>
            <consortium name="DOE Joint Genome Institute"/>
            <person name="Kjaerbolling I."/>
            <person name="Vesth T."/>
            <person name="Frisvad J.C."/>
            <person name="Nybo J.L."/>
            <person name="Theobald S."/>
            <person name="Kildgaard S."/>
            <person name="Isbrandt T."/>
            <person name="Kuo A."/>
            <person name="Sato A."/>
            <person name="Lyhne E.K."/>
            <person name="Kogle M.E."/>
            <person name="Wiebenga A."/>
            <person name="Kun R.S."/>
            <person name="Lubbers R.J."/>
            <person name="Makela M.R."/>
            <person name="Barry K."/>
            <person name="Chovatia M."/>
            <person name="Clum A."/>
            <person name="Daum C."/>
            <person name="Haridas S."/>
            <person name="He G."/>
            <person name="LaButti K."/>
            <person name="Lipzen A."/>
            <person name="Mondo S."/>
            <person name="Riley R."/>
            <person name="Salamov A."/>
            <person name="Simmons B.A."/>
            <person name="Magnuson J.K."/>
            <person name="Henrissat B."/>
            <person name="Mortensen U.H."/>
            <person name="Larsen T.O."/>
            <person name="Devries R.P."/>
            <person name="Grigoriev I.V."/>
            <person name="Machida M."/>
            <person name="Baker S.E."/>
            <person name="Andersen M.R."/>
        </authorList>
    </citation>
    <scope>NUCLEOTIDE SEQUENCE [LARGE SCALE GENOMIC DNA]</scope>
    <source>
        <strain evidence="2 3">IBT 18842</strain>
    </source>
</reference>
<evidence type="ECO:0000313" key="3">
    <source>
        <dbReference type="Proteomes" id="UP000325780"/>
    </source>
</evidence>
<evidence type="ECO:0000256" key="1">
    <source>
        <dbReference type="SAM" id="MobiDB-lite"/>
    </source>
</evidence>
<dbReference type="OrthoDB" id="3520229at2759"/>
<organism evidence="2 3">
    <name type="scientific">Aspergillus avenaceus</name>
    <dbReference type="NCBI Taxonomy" id="36643"/>
    <lineage>
        <taxon>Eukaryota</taxon>
        <taxon>Fungi</taxon>
        <taxon>Dikarya</taxon>
        <taxon>Ascomycota</taxon>
        <taxon>Pezizomycotina</taxon>
        <taxon>Eurotiomycetes</taxon>
        <taxon>Eurotiomycetidae</taxon>
        <taxon>Eurotiales</taxon>
        <taxon>Aspergillaceae</taxon>
        <taxon>Aspergillus</taxon>
        <taxon>Aspergillus subgen. Circumdati</taxon>
    </lineage>
</organism>
<dbReference type="Proteomes" id="UP000325780">
    <property type="component" value="Unassembled WGS sequence"/>
</dbReference>
<dbReference type="EMBL" id="ML742035">
    <property type="protein sequence ID" value="KAE8153765.1"/>
    <property type="molecule type" value="Genomic_DNA"/>
</dbReference>
<sequence length="159" mass="15948">MSATTSTPSKPTCGSSAQYEIPVKDASCAVPNTDNYPKLLESCCQGAPVSKYDNDCAIYCLAAGQSVQDLTDCLYDAKVDWGDVWCFGDTNATATASVSLVKATATATSTASGKGKSASSTKSGAAEATGSNGAVSMGVGRMAMGAVFAGLVMSLVVGL</sequence>
<dbReference type="AlphaFoldDB" id="A0A5N6U548"/>